<name>A0A926I029_9FIRM</name>
<dbReference type="InterPro" id="IPR029045">
    <property type="entry name" value="ClpP/crotonase-like_dom_sf"/>
</dbReference>
<sequence>MEVRKMGSIRLLTMDEKPANSLTPEILHELAGLLRDLEKDREARTVVLCSRIPTLFSSGLALRELTSKTRTRASLSLFWMVHQVYRIVKGIRSSRLIYIASLHGAVIGSAVSLAAACDFRFASESTWFWLPDPLYGGLLADGGLTCIREWVGVQGAYRFCMTNARISLREAQSLGFVSPCPEADILPMALEFAKNLGHCAESTLYETKRLLRKRRGLSFPWRQLIRITASEDWRDRLQEIQTKGNKGHEASRENHCHNRRHRWYR</sequence>
<organism evidence="2 3">
    <name type="scientific">Bianquea renquensis</name>
    <dbReference type="NCBI Taxonomy" id="2763661"/>
    <lineage>
        <taxon>Bacteria</taxon>
        <taxon>Bacillati</taxon>
        <taxon>Bacillota</taxon>
        <taxon>Clostridia</taxon>
        <taxon>Eubacteriales</taxon>
        <taxon>Bianqueaceae</taxon>
        <taxon>Bianquea</taxon>
    </lineage>
</organism>
<evidence type="ECO:0000256" key="1">
    <source>
        <dbReference type="SAM" id="MobiDB-lite"/>
    </source>
</evidence>
<dbReference type="PANTHER" id="PTHR11941">
    <property type="entry name" value="ENOYL-COA HYDRATASE-RELATED"/>
    <property type="match status" value="1"/>
</dbReference>
<keyword evidence="3" id="KW-1185">Reference proteome</keyword>
<dbReference type="RefSeq" id="WP_177719286.1">
    <property type="nucleotide sequence ID" value="NZ_JACRSQ010000004.1"/>
</dbReference>
<dbReference type="PANTHER" id="PTHR11941:SF54">
    <property type="entry name" value="ENOYL-COA HYDRATASE, MITOCHONDRIAL"/>
    <property type="match status" value="1"/>
</dbReference>
<dbReference type="GO" id="GO:0006635">
    <property type="term" value="P:fatty acid beta-oxidation"/>
    <property type="evidence" value="ECO:0007669"/>
    <property type="project" value="TreeGrafter"/>
</dbReference>
<evidence type="ECO:0000313" key="3">
    <source>
        <dbReference type="Proteomes" id="UP000657006"/>
    </source>
</evidence>
<feature type="compositionally biased region" description="Basic and acidic residues" evidence="1">
    <location>
        <begin position="246"/>
        <end position="256"/>
    </location>
</feature>
<dbReference type="SUPFAM" id="SSF52096">
    <property type="entry name" value="ClpP/crotonase"/>
    <property type="match status" value="1"/>
</dbReference>
<dbReference type="Gene3D" id="3.90.226.10">
    <property type="entry name" value="2-enoyl-CoA Hydratase, Chain A, domain 1"/>
    <property type="match status" value="1"/>
</dbReference>
<gene>
    <name evidence="2" type="ORF">H8730_04205</name>
</gene>
<dbReference type="InterPro" id="IPR001753">
    <property type="entry name" value="Enoyl-CoA_hydra/iso"/>
</dbReference>
<proteinExistence type="predicted"/>
<comment type="caution">
    <text evidence="2">The sequence shown here is derived from an EMBL/GenBank/DDBJ whole genome shotgun (WGS) entry which is preliminary data.</text>
</comment>
<dbReference type="CDD" id="cd06558">
    <property type="entry name" value="crotonase-like"/>
    <property type="match status" value="1"/>
</dbReference>
<reference evidence="2" key="1">
    <citation type="submission" date="2020-08" db="EMBL/GenBank/DDBJ databases">
        <title>Genome public.</title>
        <authorList>
            <person name="Liu C."/>
            <person name="Sun Q."/>
        </authorList>
    </citation>
    <scope>NUCLEOTIDE SEQUENCE</scope>
    <source>
        <strain evidence="2">NSJ-32</strain>
    </source>
</reference>
<evidence type="ECO:0000313" key="2">
    <source>
        <dbReference type="EMBL" id="MBC8542749.1"/>
    </source>
</evidence>
<dbReference type="EMBL" id="JACRSQ010000004">
    <property type="protein sequence ID" value="MBC8542749.1"/>
    <property type="molecule type" value="Genomic_DNA"/>
</dbReference>
<accession>A0A926I029</accession>
<dbReference type="AlphaFoldDB" id="A0A926I029"/>
<dbReference type="GO" id="GO:0003824">
    <property type="term" value="F:catalytic activity"/>
    <property type="evidence" value="ECO:0007669"/>
    <property type="project" value="UniProtKB-ARBA"/>
</dbReference>
<feature type="region of interest" description="Disordered" evidence="1">
    <location>
        <begin position="241"/>
        <end position="265"/>
    </location>
</feature>
<dbReference type="Pfam" id="PF00378">
    <property type="entry name" value="ECH_1"/>
    <property type="match status" value="1"/>
</dbReference>
<dbReference type="Proteomes" id="UP000657006">
    <property type="component" value="Unassembled WGS sequence"/>
</dbReference>
<protein>
    <submittedName>
        <fullName evidence="2">Enoyl-CoA hydratase/isomerase family protein</fullName>
    </submittedName>
</protein>